<organism evidence="1 2">
    <name type="scientific">Oceanobacillus caeni</name>
    <dbReference type="NCBI Taxonomy" id="405946"/>
    <lineage>
        <taxon>Bacteria</taxon>
        <taxon>Bacillati</taxon>
        <taxon>Bacillota</taxon>
        <taxon>Bacilli</taxon>
        <taxon>Bacillales</taxon>
        <taxon>Bacillaceae</taxon>
        <taxon>Oceanobacillus</taxon>
    </lineage>
</organism>
<dbReference type="RefSeq" id="WP_060668772.1">
    <property type="nucleotide sequence ID" value="NZ_JAHHXM010000008.1"/>
</dbReference>
<accession>A0ABR5MHN3</accession>
<evidence type="ECO:0000313" key="1">
    <source>
        <dbReference type="EMBL" id="KPH73537.1"/>
    </source>
</evidence>
<name>A0ABR5MHN3_9BACI</name>
<evidence type="ECO:0000313" key="2">
    <source>
        <dbReference type="Proteomes" id="UP000037854"/>
    </source>
</evidence>
<comment type="caution">
    <text evidence="1">The sequence shown here is derived from an EMBL/GenBank/DDBJ whole genome shotgun (WGS) entry which is preliminary data.</text>
</comment>
<keyword evidence="2" id="KW-1185">Reference proteome</keyword>
<sequence length="239" mass="26234">MRDALIIPFNEQEELVMTTDNSGAIGLKEADAVKVPYEIVSYYSFRVAIVEALSSGAIPVSIVLQNFCGDEAWSNLNTGIQRGLAELGMENITLMGSTESNFSLSQSAIGVTIISKRQILSEMNMKTSDSNRVALIGLPLVGEEVITQEDDVVPLSVVKDICRMRDVQVWPVGSKGVLHELRRMVPSLDNGMVKNCTKLDLEKSGGPSTSILVKYSKGKESELRKVADKNFHRLWEGEV</sequence>
<dbReference type="Proteomes" id="UP000037854">
    <property type="component" value="Unassembled WGS sequence"/>
</dbReference>
<protein>
    <recommendedName>
        <fullName evidence="3">ATP-binding domain of ThiL/HypE-like (N-terminal domain) family protein</fullName>
    </recommendedName>
</protein>
<reference evidence="1 2" key="1">
    <citation type="submission" date="2015-07" db="EMBL/GenBank/DDBJ databases">
        <title>High-quality draft genome sequence of Oceanobacillus caeni HM6, a bacillus isolated from a human feces.</title>
        <authorList>
            <person name="Kumar J."/>
            <person name="Verma M.K."/>
            <person name="Pandey R."/>
            <person name="Bhambi M."/>
            <person name="Chauhan N."/>
        </authorList>
    </citation>
    <scope>NUCLEOTIDE SEQUENCE [LARGE SCALE GENOMIC DNA]</scope>
    <source>
        <strain evidence="1 2">HM6</strain>
    </source>
</reference>
<dbReference type="EMBL" id="LGTK01000044">
    <property type="protein sequence ID" value="KPH73537.1"/>
    <property type="molecule type" value="Genomic_DNA"/>
</dbReference>
<gene>
    <name evidence="1" type="ORF">AFL42_12180</name>
</gene>
<evidence type="ECO:0008006" key="3">
    <source>
        <dbReference type="Google" id="ProtNLM"/>
    </source>
</evidence>
<proteinExistence type="predicted"/>